<dbReference type="Gene3D" id="2.60.120.700">
    <property type="entry name" value="Peptidase G1"/>
    <property type="match status" value="1"/>
</dbReference>
<comment type="caution">
    <text evidence="3">The sequence shown here is derived from an EMBL/GenBank/DDBJ whole genome shotgun (WGS) entry which is preliminary data.</text>
</comment>
<sequence length="308" mass="33042">MKLLTTTSTIILLVSAALARPGSSINERVAGRRRKSQPKITSQSPAIETNSTFHEEYSENWAGVFFESPPSGETYSAVSGTFTVPSISGNGGASAWVGIDGVTYTDAILQAGVDFTILDGSISYDAWYEWYPDAAYDFTSFDISEGDSITVSIEATSDSEGTITLENITTGQSVTQAVSAPDSSTVISGQNVEWIVEDFEENGLSNGGIQVAPCIAPHGCSASCVHRPVANQWSILSGYTSASTVSYIGLIPTFQGALAPSSSHSLMFKENLLTIFLHKYLLYFDGLSSELFQYVLRVFRVLTKVLGN</sequence>
<dbReference type="CDD" id="cd13426">
    <property type="entry name" value="Peptidase_G1"/>
    <property type="match status" value="1"/>
</dbReference>
<dbReference type="GO" id="GO:0006508">
    <property type="term" value="P:proteolysis"/>
    <property type="evidence" value="ECO:0007669"/>
    <property type="project" value="InterPro"/>
</dbReference>
<dbReference type="InterPro" id="IPR013320">
    <property type="entry name" value="ConA-like_dom_sf"/>
</dbReference>
<keyword evidence="4" id="KW-1185">Reference proteome</keyword>
<dbReference type="AlphaFoldDB" id="A0AA38K7M2"/>
<dbReference type="InterPro" id="IPR038656">
    <property type="entry name" value="Peptidase_G1_sf"/>
</dbReference>
<evidence type="ECO:0000313" key="4">
    <source>
        <dbReference type="Proteomes" id="UP001163798"/>
    </source>
</evidence>
<evidence type="ECO:0000256" key="2">
    <source>
        <dbReference type="SAM" id="SignalP"/>
    </source>
</evidence>
<dbReference type="PANTHER" id="PTHR37536">
    <property type="entry name" value="PUTATIVE (AFU_ORTHOLOGUE AFUA_3G02970)-RELATED"/>
    <property type="match status" value="1"/>
</dbReference>
<name>A0AA38K7M2_9AGAR</name>
<evidence type="ECO:0000313" key="3">
    <source>
        <dbReference type="EMBL" id="KAJ3780309.1"/>
    </source>
</evidence>
<evidence type="ECO:0000256" key="1">
    <source>
        <dbReference type="PIRSR" id="PIRSR600250-50"/>
    </source>
</evidence>
<keyword evidence="2" id="KW-0732">Signal</keyword>
<dbReference type="PRINTS" id="PR00977">
    <property type="entry name" value="SCYTLDPTASE"/>
</dbReference>
<dbReference type="PANTHER" id="PTHR37536:SF1">
    <property type="entry name" value="ASPERGILLOPEPSIN, PUTAITVE (AFU_ORTHOLOGUE AFUA_7G01200)"/>
    <property type="match status" value="1"/>
</dbReference>
<proteinExistence type="predicted"/>
<dbReference type="Proteomes" id="UP001163798">
    <property type="component" value="Unassembled WGS sequence"/>
</dbReference>
<gene>
    <name evidence="3" type="ORF">GGU10DRAFT_391295</name>
</gene>
<dbReference type="SUPFAM" id="SSF49899">
    <property type="entry name" value="Concanavalin A-like lectins/glucanases"/>
    <property type="match status" value="1"/>
</dbReference>
<organism evidence="3 4">
    <name type="scientific">Lentinula aff. detonsa</name>
    <dbReference type="NCBI Taxonomy" id="2804958"/>
    <lineage>
        <taxon>Eukaryota</taxon>
        <taxon>Fungi</taxon>
        <taxon>Dikarya</taxon>
        <taxon>Basidiomycota</taxon>
        <taxon>Agaricomycotina</taxon>
        <taxon>Agaricomycetes</taxon>
        <taxon>Agaricomycetidae</taxon>
        <taxon>Agaricales</taxon>
        <taxon>Marasmiineae</taxon>
        <taxon>Omphalotaceae</taxon>
        <taxon>Lentinula</taxon>
    </lineage>
</organism>
<dbReference type="GO" id="GO:0070007">
    <property type="term" value="F:glutamic-type endopeptidase activity"/>
    <property type="evidence" value="ECO:0007669"/>
    <property type="project" value="InterPro"/>
</dbReference>
<dbReference type="InterPro" id="IPR000250">
    <property type="entry name" value="Peptidase_G1"/>
</dbReference>
<dbReference type="Pfam" id="PF01828">
    <property type="entry name" value="Peptidase_A4"/>
    <property type="match status" value="1"/>
</dbReference>
<reference evidence="3" key="1">
    <citation type="submission" date="2022-08" db="EMBL/GenBank/DDBJ databases">
        <authorList>
            <consortium name="DOE Joint Genome Institute"/>
            <person name="Min B."/>
            <person name="Riley R."/>
            <person name="Sierra-Patev S."/>
            <person name="Naranjo-Ortiz M."/>
            <person name="Looney B."/>
            <person name="Konkel Z."/>
            <person name="Slot J.C."/>
            <person name="Sakamoto Y."/>
            <person name="Steenwyk J.L."/>
            <person name="Rokas A."/>
            <person name="Carro J."/>
            <person name="Camarero S."/>
            <person name="Ferreira P."/>
            <person name="Molpeceres G."/>
            <person name="Ruiz-Duenas F.J."/>
            <person name="Serrano A."/>
            <person name="Henrissat B."/>
            <person name="Drula E."/>
            <person name="Hughes K.W."/>
            <person name="Mata J.L."/>
            <person name="Ishikawa N.K."/>
            <person name="Vargas-Isla R."/>
            <person name="Ushijima S."/>
            <person name="Smith C.A."/>
            <person name="Ahrendt S."/>
            <person name="Andreopoulos W."/>
            <person name="He G."/>
            <person name="Labutti K."/>
            <person name="Lipzen A."/>
            <person name="Ng V."/>
            <person name="Sandor L."/>
            <person name="Barry K."/>
            <person name="Martinez A.T."/>
            <person name="Xiao Y."/>
            <person name="Gibbons J.G."/>
            <person name="Terashima K."/>
            <person name="Hibbett D.S."/>
            <person name="Grigoriev I.V."/>
        </authorList>
    </citation>
    <scope>NUCLEOTIDE SEQUENCE</scope>
    <source>
        <strain evidence="3">TFB10291</strain>
    </source>
</reference>
<feature type="chain" id="PRO_5041453473" evidence="2">
    <location>
        <begin position="20"/>
        <end position="308"/>
    </location>
</feature>
<protein>
    <submittedName>
        <fullName evidence="3">Peptidase A4 family-domain-containing protein</fullName>
    </submittedName>
</protein>
<dbReference type="EMBL" id="MU793797">
    <property type="protein sequence ID" value="KAJ3780309.1"/>
    <property type="molecule type" value="Genomic_DNA"/>
</dbReference>
<feature type="signal peptide" evidence="2">
    <location>
        <begin position="1"/>
        <end position="19"/>
    </location>
</feature>
<accession>A0AA38K7M2</accession>
<feature type="active site" description="Proton acceptor" evidence="1">
    <location>
        <position position="197"/>
    </location>
</feature>